<dbReference type="GO" id="GO:0044162">
    <property type="term" value="C:host cell cytoplasmic vesicle membrane"/>
    <property type="evidence" value="ECO:0007669"/>
    <property type="project" value="UniProtKB-SubCell"/>
</dbReference>
<dbReference type="Pfam" id="PF00073">
    <property type="entry name" value="Rhv"/>
    <property type="match status" value="2"/>
</dbReference>
<keyword evidence="26" id="KW-0406">Ion transport</keyword>
<dbReference type="SUPFAM" id="SSF50494">
    <property type="entry name" value="Trypsin-like serine proteases"/>
    <property type="match status" value="1"/>
</dbReference>
<dbReference type="Pfam" id="PF00910">
    <property type="entry name" value="RNA_helicase"/>
    <property type="match status" value="1"/>
</dbReference>
<evidence type="ECO:0000256" key="5">
    <source>
        <dbReference type="ARBA" id="ARBA00022448"/>
    </source>
</evidence>
<dbReference type="Pfam" id="PF00548">
    <property type="entry name" value="Peptidase_C3"/>
    <property type="match status" value="1"/>
</dbReference>
<keyword evidence="18" id="KW-0347">Helicase</keyword>
<dbReference type="InterPro" id="IPR001205">
    <property type="entry name" value="RNA-dir_pol_C"/>
</dbReference>
<evidence type="ECO:0000259" key="35">
    <source>
        <dbReference type="PROSITE" id="PS51934"/>
    </source>
</evidence>
<evidence type="ECO:0000256" key="21">
    <source>
        <dbReference type="ARBA" id="ARBA00022844"/>
    </source>
</evidence>
<evidence type="ECO:0000256" key="10">
    <source>
        <dbReference type="ARBA" id="ARBA00022561"/>
    </source>
</evidence>
<keyword evidence="10" id="KW-0167">Capsid protein</keyword>
<evidence type="ECO:0000259" key="33">
    <source>
        <dbReference type="PROSITE" id="PS51218"/>
    </source>
</evidence>
<dbReference type="Pfam" id="PF00680">
    <property type="entry name" value="RdRP_1"/>
    <property type="match status" value="1"/>
</dbReference>
<dbReference type="GO" id="GO:0015267">
    <property type="term" value="F:channel activity"/>
    <property type="evidence" value="ECO:0007669"/>
    <property type="project" value="UniProtKB-KW"/>
</dbReference>
<keyword evidence="17" id="KW-1161">Viral attachment to host cell</keyword>
<dbReference type="GO" id="GO:0034220">
    <property type="term" value="P:monoatomic ion transmembrane transport"/>
    <property type="evidence" value="ECO:0007669"/>
    <property type="project" value="UniProtKB-KW"/>
</dbReference>
<reference evidence="36 37" key="1">
    <citation type="journal article" date="2014" name="J. Gen. Virol.">
        <title>Chickens host diverse picornaviruses originated from potential interspecies transmission with recombination.</title>
        <authorList>
            <person name="Lau S.K."/>
            <person name="Woo P.C."/>
            <person name="Yip C.C."/>
            <person name="Li K.S."/>
            <person name="Fan R.Y."/>
            <person name="Bai R."/>
            <person name="Huang Y."/>
            <person name="Chan K.H."/>
            <person name="Yuen K.Y."/>
        </authorList>
    </citation>
    <scope>NUCLEOTIDE SEQUENCE [LARGE SCALE GENOMIC DNA]</scope>
    <source>
        <strain evidence="36">204C</strain>
    </source>
</reference>
<protein>
    <recommendedName>
        <fullName evidence="4">Genome polyprotein</fullName>
    </recommendedName>
</protein>
<evidence type="ECO:0000256" key="24">
    <source>
        <dbReference type="ARBA" id="ARBA00022953"/>
    </source>
</evidence>
<evidence type="ECO:0000256" key="15">
    <source>
        <dbReference type="ARBA" id="ARBA00022741"/>
    </source>
</evidence>
<dbReference type="SUPFAM" id="SSF52540">
    <property type="entry name" value="P-loop containing nucleoside triphosphate hydrolases"/>
    <property type="match status" value="1"/>
</dbReference>
<dbReference type="GO" id="GO:0005524">
    <property type="term" value="F:ATP binding"/>
    <property type="evidence" value="ECO:0007669"/>
    <property type="project" value="UniProtKB-KW"/>
</dbReference>
<evidence type="ECO:0000256" key="11">
    <source>
        <dbReference type="ARBA" id="ARBA00022581"/>
    </source>
</evidence>
<evidence type="ECO:0000256" key="7">
    <source>
        <dbReference type="ARBA" id="ARBA00022488"/>
    </source>
</evidence>
<evidence type="ECO:0000256" key="4">
    <source>
        <dbReference type="ARBA" id="ARBA00020107"/>
    </source>
</evidence>
<dbReference type="InterPro" id="IPR033703">
    <property type="entry name" value="Rhv-like"/>
</dbReference>
<keyword evidence="7" id="KW-1036">Host cytoplasmic vesicle</keyword>
<feature type="domain" description="SF3 helicase" evidence="33">
    <location>
        <begin position="1127"/>
        <end position="1289"/>
    </location>
</feature>
<keyword evidence="29" id="KW-1160">Virus entry into host cell</keyword>
<evidence type="ECO:0000256" key="23">
    <source>
        <dbReference type="ARBA" id="ARBA00022884"/>
    </source>
</evidence>
<evidence type="ECO:0000256" key="19">
    <source>
        <dbReference type="ARBA" id="ARBA00022807"/>
    </source>
</evidence>
<dbReference type="PROSITE" id="PS51934">
    <property type="entry name" value="LRAT"/>
    <property type="match status" value="1"/>
</dbReference>
<dbReference type="GO" id="GO:0005198">
    <property type="term" value="F:structural molecule activity"/>
    <property type="evidence" value="ECO:0007669"/>
    <property type="project" value="InterPro"/>
</dbReference>
<dbReference type="PROSITE" id="PS51218">
    <property type="entry name" value="SF3_HELICASE_2"/>
    <property type="match status" value="1"/>
</dbReference>
<dbReference type="InterPro" id="IPR029053">
    <property type="entry name" value="Viral_coat"/>
</dbReference>
<dbReference type="InterPro" id="IPR043128">
    <property type="entry name" value="Rev_trsase/Diguanyl_cyclase"/>
</dbReference>
<dbReference type="GO" id="GO:0004197">
    <property type="term" value="F:cysteine-type endopeptidase activity"/>
    <property type="evidence" value="ECO:0007669"/>
    <property type="project" value="InterPro"/>
</dbReference>
<evidence type="ECO:0000256" key="30">
    <source>
        <dbReference type="ARBA" id="ARBA00023303"/>
    </source>
</evidence>
<dbReference type="InterPro" id="IPR024354">
    <property type="entry name" value="Hepatitis_A_VP1-2A"/>
</dbReference>
<keyword evidence="14" id="KW-0548">Nucleotidyltransferase</keyword>
<dbReference type="GO" id="GO:0046718">
    <property type="term" value="P:symbiont entry into host cell"/>
    <property type="evidence" value="ECO:0007669"/>
    <property type="project" value="UniProtKB-KW"/>
</dbReference>
<keyword evidence="6" id="KW-0696">RNA-directed RNA polymerase</keyword>
<dbReference type="Gene3D" id="2.60.120.20">
    <property type="match status" value="3"/>
</dbReference>
<dbReference type="PROSITE" id="PS50507">
    <property type="entry name" value="RDRP_SSRNA_POS"/>
    <property type="match status" value="1"/>
</dbReference>
<dbReference type="Pfam" id="PF04970">
    <property type="entry name" value="LRAT"/>
    <property type="match status" value="1"/>
</dbReference>
<dbReference type="InterPro" id="IPR043502">
    <property type="entry name" value="DNA/RNA_pol_sf"/>
</dbReference>
<dbReference type="GO" id="GO:0003723">
    <property type="term" value="F:RNA binding"/>
    <property type="evidence" value="ECO:0007669"/>
    <property type="project" value="UniProtKB-KW"/>
</dbReference>
<keyword evidence="19" id="KW-0788">Thiol protease</keyword>
<keyword evidence="30" id="KW-0407">Ion channel</keyword>
<evidence type="ECO:0000256" key="31">
    <source>
        <dbReference type="ARBA" id="ARBA00029423"/>
    </source>
</evidence>
<evidence type="ECO:0000256" key="14">
    <source>
        <dbReference type="ARBA" id="ARBA00022695"/>
    </source>
</evidence>
<dbReference type="InterPro" id="IPR000199">
    <property type="entry name" value="Peptidase_C3A/C3B_picornavir"/>
</dbReference>
<dbReference type="InterPro" id="IPR009003">
    <property type="entry name" value="Peptidase_S1_PA"/>
</dbReference>
<evidence type="ECO:0000256" key="9">
    <source>
        <dbReference type="ARBA" id="ARBA00022553"/>
    </source>
</evidence>
<dbReference type="InterPro" id="IPR007053">
    <property type="entry name" value="LRAT_dom"/>
</dbReference>
<evidence type="ECO:0000256" key="2">
    <source>
        <dbReference type="ARBA" id="ARBA00004328"/>
    </source>
</evidence>
<keyword evidence="25" id="KW-1182">Viral ion channel</keyword>
<dbReference type="InterPro" id="IPR007094">
    <property type="entry name" value="RNA-dir_pol_PSvirus"/>
</dbReference>
<proteinExistence type="inferred from homology"/>
<dbReference type="GO" id="GO:0019028">
    <property type="term" value="C:viral capsid"/>
    <property type="evidence" value="ECO:0007669"/>
    <property type="project" value="UniProtKB-KW"/>
</dbReference>
<keyword evidence="22" id="KW-1043">Host membrane</keyword>
<dbReference type="GO" id="GO:0039694">
    <property type="term" value="P:viral RNA genome replication"/>
    <property type="evidence" value="ECO:0007669"/>
    <property type="project" value="InterPro"/>
</dbReference>
<keyword evidence="24" id="KW-0693">Viral RNA replication</keyword>
<dbReference type="CDD" id="cd23193">
    <property type="entry name" value="ps-ssRNA_Picornaviridae"/>
    <property type="match status" value="1"/>
</dbReference>
<dbReference type="InterPro" id="IPR043504">
    <property type="entry name" value="Peptidase_S1_PA_chymotrypsin"/>
</dbReference>
<dbReference type="GO" id="GO:0019062">
    <property type="term" value="P:virion attachment to host cell"/>
    <property type="evidence" value="ECO:0007669"/>
    <property type="project" value="UniProtKB-KW"/>
</dbReference>
<evidence type="ECO:0000313" key="36">
    <source>
        <dbReference type="EMBL" id="AIK23446.1"/>
    </source>
</evidence>
<evidence type="ECO:0000256" key="22">
    <source>
        <dbReference type="ARBA" id="ARBA00022870"/>
    </source>
</evidence>
<dbReference type="SUPFAM" id="SSF88633">
    <property type="entry name" value="Positive stranded ssRNA viruses"/>
    <property type="match status" value="3"/>
</dbReference>
<dbReference type="GO" id="GO:0003724">
    <property type="term" value="F:RNA helicase activity"/>
    <property type="evidence" value="ECO:0007669"/>
    <property type="project" value="InterPro"/>
</dbReference>
<keyword evidence="15" id="KW-0547">Nucleotide-binding</keyword>
<keyword evidence="12" id="KW-0645">Protease</keyword>
<evidence type="ECO:0000256" key="3">
    <source>
        <dbReference type="ARBA" id="ARBA00006029"/>
    </source>
</evidence>
<dbReference type="InterPro" id="IPR044067">
    <property type="entry name" value="PCV_3C_PRO"/>
</dbReference>
<evidence type="ECO:0000256" key="29">
    <source>
        <dbReference type="ARBA" id="ARBA00023296"/>
    </source>
</evidence>
<keyword evidence="8" id="KW-0191">Covalent protein-RNA linkage</keyword>
<evidence type="ECO:0000256" key="17">
    <source>
        <dbReference type="ARBA" id="ARBA00022804"/>
    </source>
</evidence>
<evidence type="ECO:0000256" key="27">
    <source>
        <dbReference type="ARBA" id="ARBA00023136"/>
    </source>
</evidence>
<evidence type="ECO:0000256" key="20">
    <source>
        <dbReference type="ARBA" id="ARBA00022840"/>
    </source>
</evidence>
<evidence type="ECO:0000256" key="26">
    <source>
        <dbReference type="ARBA" id="ARBA00023065"/>
    </source>
</evidence>
<dbReference type="GO" id="GO:0003968">
    <property type="term" value="F:RNA-directed RNA polymerase activity"/>
    <property type="evidence" value="ECO:0007669"/>
    <property type="project" value="UniProtKB-KW"/>
</dbReference>
<evidence type="ECO:0000256" key="8">
    <source>
        <dbReference type="ARBA" id="ARBA00022520"/>
    </source>
</evidence>
<keyword evidence="23" id="KW-0694">RNA-binding</keyword>
<dbReference type="Gene3D" id="3.40.50.300">
    <property type="entry name" value="P-loop containing nucleotide triphosphate hydrolases"/>
    <property type="match status" value="1"/>
</dbReference>
<dbReference type="InterPro" id="IPR000605">
    <property type="entry name" value="Helicase_SF3_ssDNA/RNA_vir"/>
</dbReference>
<evidence type="ECO:0000259" key="34">
    <source>
        <dbReference type="PROSITE" id="PS51874"/>
    </source>
</evidence>
<sequence length="2134" mass="239292">MSKLFSTVGKTVDEVLSVLNDENTESYAGPDRTAVVGGGFLTTVDQSSVSTATMGSLQDVQYRTAVDIPGSRVTQGERFFLIDQREWNSTQSEWQLLGKIDIVKELLDQSYAVDGLLKYHSYARFGLDVIVQINPTSFQAGGLIAALVPYDQVDIESIAAMTTYCHGKLNCNINNVVRMKVPYIYSRGCYNLRNSAYPIWMLVIRVWSQLQLGSGTSTQITVTTLARFVDLELHGLSPLVAQMMRNEFRLSSSSNIVNLANYEDARAKVSLALGQEEFSRDSSSTGGELLHHFSQWTSIPCLAFTFTFPGTVGPGTQIWSTTVDPYSCNLRASSTVHPTNLSSIAGMFCFWRGDIVFEFQVFCTKYHSGRLMFVYVPGDENTKISTLTAKQASSGLTAVFDINGVNSTLVFRCPFISDTPYRVNPTTHKSLWPYATGKLVCYVYNRLNAPASVSPNVSINVYKSAVDLELYAPVYGVSPTNTSVFAQGKEDEGGFSSVPEVEQHVVEDKEPQGPLHVTPFGAVKAMEDPQLARKTPGTFPELAPGKPRHTVDHMDLYKFMGRAHYLWGHKFTKTDMQYTFQIPLSPIKEGFVTGTLRWFLSLFQLYRGSLDVTMTFAGKTNVDGIVYFVPEGVAIETEREEQTPLLTLNYKTSVGAIRFNTGQTTNVQFRIPFYTPLEHIATHSKNAMDSVLGAITTQITNYSAQDEYLQVTYYISFNEDSQFSVPRAVPVVSSFTDTSSKTVMNTYWLDEDELVEESSHSSFDELEEAQCSKCKIDLGDIVSCSGEKAKHFGVYVGDGVVHVDPEGSAANWFMKRKAVVKKSKNIDKWCFALSPRIDRTLICETANLMVGREVEYDIFVKNCETYARGIASGDYGTKEGEKWKTLLSAVGVAAMTTTMMAMRHELMDTSFTKLPQKVGEVTNEVRKILEDTSAGVKEFKEKVSNILRKTWPGKTAIKIMKWTCRIVKMCVGVGLCYMHGWDSKTVTAVVTMFSMDFLDLVIDGIEIGRMIIDELTTPKAQGLSEINQVLSIAKNAKDVIKMLIEIFCKIIERITGEHGKKIQWAQEKKEEIMNVLERAEKWITTSDDHSEGIECLKLVRSIQSVIRGEESLKELMGELRAVGAHVLNKLGRLDKPNAPILVRAEPTVLYLYGNRGGGKSLASMAIAVKLCKELGVSHVEGIYTKPIMSDFWDGYAGQPVVIMDDLGQSTSDEDWTNFCQLVSSCPLRLNMANLEKKGTQFNSPFIIASSNLSHPCPKTVYCTDAIARRLHIKVKVSPKEEFSTHAMLDVVKAKKAGTYCNLDCLDFQKVSDLASIPVSVQDIVLEMLHTNLDKQTLMGDIIQYWAQSNPREVFDTMAEGKNSGKYLWLFEKLKTSKWYILGCVGAVLSVSALGVFAYHMIKNHFRDQQHDQSAYSVAIKPLRVVRLEQTDAQSVVDISNVVHGNLVRVGVGPNEARIHWLYNGLGVYDTYILMPYHGIKDADVDDDLYIERAGTIYSTNMKMIQVLFLESREGDMVLINVPRLPKFRDIRNHFATEENVCRAEGMPGTLCTLDHERFTLVTESDLKMVEAATYVCEDDKGVRTDISVGRSWKAKACTVAGMCGGALVTSNNKMQNAIVGIHVAGGAHAISRVVTKEMIEDMLKTRAQCSRIWKTEFVEEKISVGSKTKYHKSPLYDFCPQEVIKCPTKLFYQGEIDVMQVMLAKYSSPIVAEPLGYSDVVEAYTNRMISFFSEPRQLTYDECINGIEGLDAIDLKTSAGFPYNTLSLRKSDLIVDGKMTPRLQQDVEKMEEDLHMNRSIQVVFTTCAKDELRPVNKVILGKTRAIEACPVSFTILFRRYLGYALAQIQSHPGFHTGIAVGVDPDQDWHCIWYSIVTQCDLVVGLDFSNYDASLSPFMIYHAGRVLGQICGLDSRLVDRIMEPIVNSAHQLGSMRYYVHGSMPSGTPATSVLNSIINVVNICYVLCTLEKISVFEVFKLFKILTYGDDVLLCIKRDYLEQKSFPLSNFVQGLEELGLSPTGADKMEVRVTPVHKMSFLKRTFYVDEWTICHPRISEETVYSMLAWKSDNASMKDLIETSIWFMFHHGPRKYVKFCTWLRGVLSRVGIRLYIPTYKELEARYDRLVKYRFIDDDF</sequence>
<keyword evidence="16" id="KW-0378">Hydrolase</keyword>
<feature type="domain" description="LRAT" evidence="35">
    <location>
        <begin position="781"/>
        <end position="882"/>
    </location>
</feature>
<dbReference type="PROSITE" id="PS51874">
    <property type="entry name" value="PCV_3C_PRO"/>
    <property type="match status" value="1"/>
</dbReference>
<evidence type="ECO:0000259" key="32">
    <source>
        <dbReference type="PROSITE" id="PS50507"/>
    </source>
</evidence>
<keyword evidence="27" id="KW-0472">Membrane</keyword>
<evidence type="ECO:0000256" key="16">
    <source>
        <dbReference type="ARBA" id="ARBA00022801"/>
    </source>
</evidence>
<comment type="subcellular location">
    <subcellularLocation>
        <location evidence="1">Host cytoplasmic vesicle membrane</location>
        <topology evidence="1">Peripheral membrane protein</topology>
        <orientation evidence="1">Cytoplasmic side</orientation>
    </subcellularLocation>
    <subcellularLocation>
        <location evidence="2">Virion</location>
    </subcellularLocation>
</comment>
<dbReference type="Gene3D" id="3.30.70.270">
    <property type="match status" value="1"/>
</dbReference>
<comment type="similarity">
    <text evidence="3">Belongs to the picornaviridae polyprotein family.</text>
</comment>
<dbReference type="GO" id="GO:0006508">
    <property type="term" value="P:proteolysis"/>
    <property type="evidence" value="ECO:0007669"/>
    <property type="project" value="UniProtKB-KW"/>
</dbReference>
<comment type="function">
    <text evidence="31">Cysteine protease that generates mature viral proteins from the precursor polyprotein. In addition to its proteolytic activity, it binds to viral RNA, and thus influences viral genome replication. RNA and substrate bind cooperatively to the protease.</text>
</comment>
<dbReference type="Gene3D" id="2.40.10.10">
    <property type="entry name" value="Trypsin-like serine proteases"/>
    <property type="match status" value="2"/>
</dbReference>
<keyword evidence="5" id="KW-0813">Transport</keyword>
<feature type="domain" description="Peptidase C3" evidence="34">
    <location>
        <begin position="1431"/>
        <end position="1643"/>
    </location>
</feature>
<evidence type="ECO:0000256" key="12">
    <source>
        <dbReference type="ARBA" id="ARBA00022670"/>
    </source>
</evidence>
<dbReference type="GO" id="GO:0006351">
    <property type="term" value="P:DNA-templated transcription"/>
    <property type="evidence" value="ECO:0007669"/>
    <property type="project" value="InterPro"/>
</dbReference>
<dbReference type="InterPro" id="IPR001676">
    <property type="entry name" value="Picornavirus_capsid"/>
</dbReference>
<dbReference type="InterPro" id="IPR014759">
    <property type="entry name" value="Helicase_SF3_ssRNA_vir"/>
</dbReference>
<dbReference type="Gene3D" id="3.90.1720.10">
    <property type="entry name" value="endopeptidase domain like (from Nostoc punctiforme)"/>
    <property type="match status" value="1"/>
</dbReference>
<dbReference type="CDD" id="cd00205">
    <property type="entry name" value="rhv_like"/>
    <property type="match status" value="2"/>
</dbReference>
<dbReference type="Proteomes" id="UP000170329">
    <property type="component" value="Genome"/>
</dbReference>
<keyword evidence="21" id="KW-0946">Virion</keyword>
<accession>A0A076V8R4</accession>
<feature type="domain" description="RdRp catalytic" evidence="32">
    <location>
        <begin position="1880"/>
        <end position="2001"/>
    </location>
</feature>
<evidence type="ECO:0000313" key="37">
    <source>
        <dbReference type="Proteomes" id="UP000170329"/>
    </source>
</evidence>
<keyword evidence="13" id="KW-0808">Transferase</keyword>
<keyword evidence="9" id="KW-0597">Phosphoprotein</keyword>
<evidence type="ECO:0000256" key="28">
    <source>
        <dbReference type="ARBA" id="ARBA00023200"/>
    </source>
</evidence>
<organism evidence="36 37">
    <name type="scientific">Tremovirus A</name>
    <dbReference type="NCBI Taxonomy" id="70796"/>
    <lineage>
        <taxon>Viruses</taxon>
        <taxon>Riboviria</taxon>
        <taxon>Orthornavirae</taxon>
        <taxon>Pisuviricota</taxon>
        <taxon>Pisoniviricetes</taxon>
        <taxon>Picornavirales</taxon>
        <taxon>Picornaviridae</taxon>
        <taxon>Heptrevirinae</taxon>
        <taxon>Tremovirus</taxon>
        <taxon>Tremovirus aetremori</taxon>
    </lineage>
</organism>
<evidence type="ECO:0000256" key="1">
    <source>
        <dbReference type="ARBA" id="ARBA00004295"/>
    </source>
</evidence>
<keyword evidence="20" id="KW-0067">ATP-binding</keyword>
<evidence type="ECO:0000256" key="13">
    <source>
        <dbReference type="ARBA" id="ARBA00022679"/>
    </source>
</evidence>
<dbReference type="Pfam" id="PF12944">
    <property type="entry name" value="HAV_VP"/>
    <property type="match status" value="1"/>
</dbReference>
<dbReference type="InterPro" id="IPR027417">
    <property type="entry name" value="P-loop_NTPase"/>
</dbReference>
<evidence type="ECO:0000256" key="25">
    <source>
        <dbReference type="ARBA" id="ARBA00023039"/>
    </source>
</evidence>
<evidence type="ECO:0000256" key="6">
    <source>
        <dbReference type="ARBA" id="ARBA00022484"/>
    </source>
</evidence>
<evidence type="ECO:0000256" key="18">
    <source>
        <dbReference type="ARBA" id="ARBA00022806"/>
    </source>
</evidence>
<dbReference type="Gene3D" id="1.20.960.20">
    <property type="match status" value="1"/>
</dbReference>
<dbReference type="EMBL" id="KF979338">
    <property type="protein sequence ID" value="AIK23446.1"/>
    <property type="molecule type" value="Genomic_RNA"/>
</dbReference>
<keyword evidence="28" id="KW-1035">Host cytoplasm</keyword>
<keyword evidence="11" id="KW-0945">Host-virus interaction</keyword>
<name>A0A076V8R4_9PICO</name>
<dbReference type="SUPFAM" id="SSF56672">
    <property type="entry name" value="DNA/RNA polymerases"/>
    <property type="match status" value="1"/>
</dbReference>